<dbReference type="InterPro" id="IPR036393">
    <property type="entry name" value="AceGlu_kinase-like_sf"/>
</dbReference>
<comment type="caution">
    <text evidence="18">The sequence shown here is derived from an EMBL/GenBank/DDBJ whole genome shotgun (WGS) entry which is preliminary data.</text>
</comment>
<evidence type="ECO:0000256" key="4">
    <source>
        <dbReference type="ARBA" id="ARBA00009302"/>
    </source>
</evidence>
<dbReference type="SUPFAM" id="SSF53720">
    <property type="entry name" value="ALDH-like"/>
    <property type="match status" value="1"/>
</dbReference>
<dbReference type="InterPro" id="IPR000965">
    <property type="entry name" value="GPR_dom"/>
</dbReference>
<evidence type="ECO:0000256" key="10">
    <source>
        <dbReference type="ARBA" id="ARBA00022840"/>
    </source>
</evidence>
<evidence type="ECO:0000256" key="2">
    <source>
        <dbReference type="ARBA" id="ARBA00005185"/>
    </source>
</evidence>
<keyword evidence="19" id="KW-1185">Reference proteome</keyword>
<evidence type="ECO:0000256" key="16">
    <source>
        <dbReference type="SAM" id="MobiDB-lite"/>
    </source>
</evidence>
<evidence type="ECO:0000256" key="5">
    <source>
        <dbReference type="ARBA" id="ARBA00022605"/>
    </source>
</evidence>
<dbReference type="Gene3D" id="3.40.605.10">
    <property type="entry name" value="Aldehyde Dehydrogenase, Chain A, domain 1"/>
    <property type="match status" value="1"/>
</dbReference>
<evidence type="ECO:0000313" key="19">
    <source>
        <dbReference type="Proteomes" id="UP000612055"/>
    </source>
</evidence>
<keyword evidence="8" id="KW-0547">Nucleotide-binding</keyword>
<evidence type="ECO:0000256" key="9">
    <source>
        <dbReference type="ARBA" id="ARBA00022777"/>
    </source>
</evidence>
<dbReference type="InterPro" id="IPR020593">
    <property type="entry name" value="G-glutamylP_reductase_CS"/>
</dbReference>
<dbReference type="NCBIfam" id="NF001221">
    <property type="entry name" value="PRK00197.1"/>
    <property type="match status" value="1"/>
</dbReference>
<keyword evidence="9" id="KW-0418">Kinase</keyword>
<keyword evidence="6" id="KW-0641">Proline biosynthesis</keyword>
<comment type="pathway">
    <text evidence="1">Amino-acid biosynthesis; L-proline biosynthesis; L-glutamate 5-semialdehyde from L-glutamate: step 2/2.</text>
</comment>
<dbReference type="InterPro" id="IPR016161">
    <property type="entry name" value="Ald_DH/histidinol_DH"/>
</dbReference>
<dbReference type="FunFam" id="3.40.309.10:FF:000015">
    <property type="entry name" value="Delta-1-pyrroline-5-carboxylate synthase"/>
    <property type="match status" value="1"/>
</dbReference>
<dbReference type="GO" id="GO:0055129">
    <property type="term" value="P:L-proline biosynthetic process"/>
    <property type="evidence" value="ECO:0007669"/>
    <property type="project" value="UniProtKB-UniPathway"/>
</dbReference>
<dbReference type="SUPFAM" id="SSF53633">
    <property type="entry name" value="Carbamate kinase-like"/>
    <property type="match status" value="1"/>
</dbReference>
<gene>
    <name evidence="18" type="ORF">HYH03_006609</name>
</gene>
<comment type="similarity">
    <text evidence="4">In the N-terminal section; belongs to the glutamate 5-kinase family.</text>
</comment>
<evidence type="ECO:0000256" key="12">
    <source>
        <dbReference type="ARBA" id="ARBA00023002"/>
    </source>
</evidence>
<dbReference type="PROSITE" id="PS01223">
    <property type="entry name" value="PROA"/>
    <property type="match status" value="1"/>
</dbReference>
<feature type="domain" description="Aldehyde dehydrogenase" evidence="17">
    <location>
        <begin position="189"/>
        <end position="501"/>
    </location>
</feature>
<evidence type="ECO:0000256" key="3">
    <source>
        <dbReference type="ARBA" id="ARBA00006300"/>
    </source>
</evidence>
<keyword evidence="12" id="KW-0560">Oxidoreductase</keyword>
<evidence type="ECO:0000256" key="15">
    <source>
        <dbReference type="ARBA" id="ARBA00049141"/>
    </source>
</evidence>
<dbReference type="CDD" id="cd07079">
    <property type="entry name" value="ALDH_F18-19_ProA-GPR"/>
    <property type="match status" value="1"/>
</dbReference>
<comment type="catalytic activity">
    <reaction evidence="15">
        <text>L-glutamate + ATP = L-glutamyl 5-phosphate + ADP</text>
        <dbReference type="Rhea" id="RHEA:14877"/>
        <dbReference type="ChEBI" id="CHEBI:29985"/>
        <dbReference type="ChEBI" id="CHEBI:30616"/>
        <dbReference type="ChEBI" id="CHEBI:58274"/>
        <dbReference type="ChEBI" id="CHEBI:456216"/>
        <dbReference type="EC" id="2.7.2.11"/>
    </reaction>
</comment>
<keyword evidence="10" id="KW-0067">ATP-binding</keyword>
<dbReference type="HAMAP" id="MF_00412">
    <property type="entry name" value="ProA"/>
    <property type="match status" value="1"/>
</dbReference>
<name>A0A836C1B2_9CHLO</name>
<dbReference type="Proteomes" id="UP000612055">
    <property type="component" value="Unassembled WGS sequence"/>
</dbReference>
<dbReference type="InterPro" id="IPR015590">
    <property type="entry name" value="Aldehyde_DH_dom"/>
</dbReference>
<dbReference type="EMBL" id="JAEHOE010000025">
    <property type="protein sequence ID" value="KAG2495339.1"/>
    <property type="molecule type" value="Genomic_DNA"/>
</dbReference>
<dbReference type="AlphaFoldDB" id="A0A836C1B2"/>
<dbReference type="UniPathway" id="UPA00098">
    <property type="reaction ID" value="UER00360"/>
</dbReference>
<comment type="pathway">
    <text evidence="2">Amino-acid biosynthesis; L-proline biosynthesis; L-glutamate 5-semialdehyde from L-glutamate: step 1/2.</text>
</comment>
<comment type="similarity">
    <text evidence="3">In the C-terminal section; belongs to the gamma-glutamyl phosphate reductase family.</text>
</comment>
<keyword evidence="13" id="KW-0511">Multifunctional enzyme</keyword>
<dbReference type="OrthoDB" id="1934954at2759"/>
<dbReference type="GO" id="GO:0004350">
    <property type="term" value="F:glutamate-5-semialdehyde dehydrogenase activity"/>
    <property type="evidence" value="ECO:0007669"/>
    <property type="project" value="UniProtKB-EC"/>
</dbReference>
<keyword evidence="5" id="KW-0028">Amino-acid biosynthesis</keyword>
<dbReference type="InterPro" id="IPR016163">
    <property type="entry name" value="Ald_DH_C"/>
</dbReference>
<organism evidence="18 19">
    <name type="scientific">Edaphochlamys debaryana</name>
    <dbReference type="NCBI Taxonomy" id="47281"/>
    <lineage>
        <taxon>Eukaryota</taxon>
        <taxon>Viridiplantae</taxon>
        <taxon>Chlorophyta</taxon>
        <taxon>core chlorophytes</taxon>
        <taxon>Chlorophyceae</taxon>
        <taxon>CS clade</taxon>
        <taxon>Chlamydomonadales</taxon>
        <taxon>Chlamydomonadales incertae sedis</taxon>
        <taxon>Edaphochlamys</taxon>
    </lineage>
</organism>
<dbReference type="GO" id="GO:0004349">
    <property type="term" value="F:glutamate 5-kinase activity"/>
    <property type="evidence" value="ECO:0007669"/>
    <property type="project" value="UniProtKB-EC"/>
</dbReference>
<proteinExistence type="inferred from homology"/>
<comment type="catalytic activity">
    <reaction evidence="14">
        <text>L-glutamate 5-semialdehyde + phosphate + NADP(+) = L-glutamyl 5-phosphate + NADPH + H(+)</text>
        <dbReference type="Rhea" id="RHEA:19541"/>
        <dbReference type="ChEBI" id="CHEBI:15378"/>
        <dbReference type="ChEBI" id="CHEBI:43474"/>
        <dbReference type="ChEBI" id="CHEBI:57783"/>
        <dbReference type="ChEBI" id="CHEBI:58066"/>
        <dbReference type="ChEBI" id="CHEBI:58274"/>
        <dbReference type="ChEBI" id="CHEBI:58349"/>
        <dbReference type="EC" id="1.2.1.41"/>
    </reaction>
</comment>
<dbReference type="NCBIfam" id="TIGR00407">
    <property type="entry name" value="proA"/>
    <property type="match status" value="1"/>
</dbReference>
<evidence type="ECO:0000256" key="8">
    <source>
        <dbReference type="ARBA" id="ARBA00022741"/>
    </source>
</evidence>
<dbReference type="Pfam" id="PF00171">
    <property type="entry name" value="Aldedh"/>
    <property type="match status" value="1"/>
</dbReference>
<keyword evidence="7" id="KW-0808">Transferase</keyword>
<feature type="region of interest" description="Disordered" evidence="16">
    <location>
        <begin position="641"/>
        <end position="668"/>
    </location>
</feature>
<reference evidence="18" key="1">
    <citation type="journal article" date="2020" name="bioRxiv">
        <title>Comparative genomics of Chlamydomonas.</title>
        <authorList>
            <person name="Craig R.J."/>
            <person name="Hasan A.R."/>
            <person name="Ness R.W."/>
            <person name="Keightley P.D."/>
        </authorList>
    </citation>
    <scope>NUCLEOTIDE SEQUENCE</scope>
    <source>
        <strain evidence="18">CCAP 11/70</strain>
    </source>
</reference>
<evidence type="ECO:0000256" key="14">
    <source>
        <dbReference type="ARBA" id="ARBA00049024"/>
    </source>
</evidence>
<evidence type="ECO:0000256" key="13">
    <source>
        <dbReference type="ARBA" id="ARBA00023268"/>
    </source>
</evidence>
<dbReference type="PANTHER" id="PTHR11063">
    <property type="entry name" value="GLUTAMATE SEMIALDEHYDE DEHYDROGENASE"/>
    <property type="match status" value="1"/>
</dbReference>
<evidence type="ECO:0000256" key="7">
    <source>
        <dbReference type="ARBA" id="ARBA00022679"/>
    </source>
</evidence>
<evidence type="ECO:0000259" key="17">
    <source>
        <dbReference type="Pfam" id="PF00171"/>
    </source>
</evidence>
<dbReference type="PANTHER" id="PTHR11063:SF8">
    <property type="entry name" value="DELTA-1-PYRROLINE-5-CARBOXYLATE SYNTHASE"/>
    <property type="match status" value="1"/>
</dbReference>
<dbReference type="InterPro" id="IPR016162">
    <property type="entry name" value="Ald_DH_N"/>
</dbReference>
<protein>
    <recommendedName>
        <fullName evidence="17">Aldehyde dehydrogenase domain-containing protein</fullName>
    </recommendedName>
</protein>
<keyword evidence="11" id="KW-0521">NADP</keyword>
<dbReference type="Gene3D" id="3.40.1160.10">
    <property type="entry name" value="Acetylglutamate kinase-like"/>
    <property type="match status" value="1"/>
</dbReference>
<accession>A0A836C1B2</accession>
<evidence type="ECO:0000313" key="18">
    <source>
        <dbReference type="EMBL" id="KAG2495339.1"/>
    </source>
</evidence>
<evidence type="ECO:0000256" key="1">
    <source>
        <dbReference type="ARBA" id="ARBA00004985"/>
    </source>
</evidence>
<dbReference type="Gene3D" id="3.40.309.10">
    <property type="entry name" value="Aldehyde Dehydrogenase, Chain A, domain 2"/>
    <property type="match status" value="1"/>
</dbReference>
<evidence type="ECO:0000256" key="6">
    <source>
        <dbReference type="ARBA" id="ARBA00022650"/>
    </source>
</evidence>
<sequence>MGGILVDRFGKPVAFREGVAAARKITVQVAISAVANSDGPGLSLALLGSLTDQLQLLASLGYDLHLVLSGDAAACEKASHAVDNLLKLKEPVVSVAIERTADEASLAGAAAKAAGAKLLVFLSAVKGVEAADGRIARVYQPPAGTKAPPASAGPLVAAAWGLGCPVVLAGAAEPDALARVVAGQDVGTLVDPAAAEAAGGSKAAATASSARDMAVRARAASRQLQAMSSEERVAALRRVADALVAAQEDILKANAQDVAEAQGKISDSLLQRLILKPAKISQLAEGIRAIANQEEPLGRLLRRVEVAEAPAGVDGPSSSGGEQQGLILDKVTVPIGVLLVIFEARPDALPQIASLAIRSGNGLLLKGGKEATHSNAILHRIIVDALGPGLGPDLIGLVTSREEIESLLALDDVVDLVIPRGSNALVSHIKRNTRIPVLGHADGICHVYVDAAADLDTAIKILIDAKTDYPAACNAVEKVLIHKDWVEKGGVQSIQEALQKAGVTVHAGESVRALLPDLPPPPSARHEYSALACTMEVVDSMETAIDHIHKYGSAHTDCIVTLDGERAEAFLRGVDSACVFHNASTRFADGFRFGLGAEVGISTSRIHARGPVGVEGLLTTKWVLRGSGHVVAKDTGVTFTHRPLPAGQGQEAQGQGSGRKGGPRCLIM</sequence>
<dbReference type="GO" id="GO:0005524">
    <property type="term" value="F:ATP binding"/>
    <property type="evidence" value="ECO:0007669"/>
    <property type="project" value="UniProtKB-KW"/>
</dbReference>
<evidence type="ECO:0000256" key="11">
    <source>
        <dbReference type="ARBA" id="ARBA00022857"/>
    </source>
</evidence>